<evidence type="ECO:0000256" key="1">
    <source>
        <dbReference type="SAM" id="Phobius"/>
    </source>
</evidence>
<keyword evidence="3" id="KW-1185">Reference proteome</keyword>
<sequence>MVLKVDCYRATIVVDNSSSLIIICTTVISILSLQLVHSALAFIALVSIIMACVWIALGFGMALLATAFTQITLWLEKRSLEPQRRDSGRSALLPPLASMKLRLTIEDRDINSAACTKREGNDDIESEALKTDDIEIASIRNLYQYIVRTIQDIT</sequence>
<gene>
    <name evidence="2" type="ORF">NEOLEDRAFT_1171958</name>
</gene>
<dbReference type="InParanoid" id="A0A165PQV4"/>
<protein>
    <submittedName>
        <fullName evidence="2">Uncharacterized protein</fullName>
    </submittedName>
</protein>
<dbReference type="Proteomes" id="UP000076761">
    <property type="component" value="Unassembled WGS sequence"/>
</dbReference>
<evidence type="ECO:0000313" key="2">
    <source>
        <dbReference type="EMBL" id="KZT21372.1"/>
    </source>
</evidence>
<dbReference type="AlphaFoldDB" id="A0A165PQV4"/>
<feature type="transmembrane region" description="Helical" evidence="1">
    <location>
        <begin position="12"/>
        <end position="36"/>
    </location>
</feature>
<feature type="transmembrane region" description="Helical" evidence="1">
    <location>
        <begin position="42"/>
        <end position="75"/>
    </location>
</feature>
<keyword evidence="1" id="KW-0812">Transmembrane</keyword>
<keyword evidence="1" id="KW-1133">Transmembrane helix</keyword>
<proteinExistence type="predicted"/>
<evidence type="ECO:0000313" key="3">
    <source>
        <dbReference type="Proteomes" id="UP000076761"/>
    </source>
</evidence>
<dbReference type="EMBL" id="KV425607">
    <property type="protein sequence ID" value="KZT21372.1"/>
    <property type="molecule type" value="Genomic_DNA"/>
</dbReference>
<keyword evidence="1" id="KW-0472">Membrane</keyword>
<name>A0A165PQV4_9AGAM</name>
<accession>A0A165PQV4</accession>
<organism evidence="2 3">
    <name type="scientific">Neolentinus lepideus HHB14362 ss-1</name>
    <dbReference type="NCBI Taxonomy" id="1314782"/>
    <lineage>
        <taxon>Eukaryota</taxon>
        <taxon>Fungi</taxon>
        <taxon>Dikarya</taxon>
        <taxon>Basidiomycota</taxon>
        <taxon>Agaricomycotina</taxon>
        <taxon>Agaricomycetes</taxon>
        <taxon>Gloeophyllales</taxon>
        <taxon>Gloeophyllaceae</taxon>
        <taxon>Neolentinus</taxon>
    </lineage>
</organism>
<reference evidence="2 3" key="1">
    <citation type="journal article" date="2016" name="Mol. Biol. Evol.">
        <title>Comparative Genomics of Early-Diverging Mushroom-Forming Fungi Provides Insights into the Origins of Lignocellulose Decay Capabilities.</title>
        <authorList>
            <person name="Nagy L.G."/>
            <person name="Riley R."/>
            <person name="Tritt A."/>
            <person name="Adam C."/>
            <person name="Daum C."/>
            <person name="Floudas D."/>
            <person name="Sun H."/>
            <person name="Yadav J.S."/>
            <person name="Pangilinan J."/>
            <person name="Larsson K.H."/>
            <person name="Matsuura K."/>
            <person name="Barry K."/>
            <person name="Labutti K."/>
            <person name="Kuo R."/>
            <person name="Ohm R.A."/>
            <person name="Bhattacharya S.S."/>
            <person name="Shirouzu T."/>
            <person name="Yoshinaga Y."/>
            <person name="Martin F.M."/>
            <person name="Grigoriev I.V."/>
            <person name="Hibbett D.S."/>
        </authorList>
    </citation>
    <scope>NUCLEOTIDE SEQUENCE [LARGE SCALE GENOMIC DNA]</scope>
    <source>
        <strain evidence="2 3">HHB14362 ss-1</strain>
    </source>
</reference>